<keyword evidence="2" id="KW-1185">Reference proteome</keyword>
<dbReference type="RefSeq" id="WP_280763552.1">
    <property type="nucleotide sequence ID" value="NZ_JARXVC010000020.1"/>
</dbReference>
<comment type="caution">
    <text evidence="1">The sequence shown here is derived from an EMBL/GenBank/DDBJ whole genome shotgun (WGS) entry which is preliminary data.</text>
</comment>
<protein>
    <submittedName>
        <fullName evidence="1">Uncharacterized protein</fullName>
    </submittedName>
</protein>
<accession>A0ABT6MJ38</accession>
<proteinExistence type="predicted"/>
<dbReference type="Proteomes" id="UP001160334">
    <property type="component" value="Unassembled WGS sequence"/>
</dbReference>
<evidence type="ECO:0000313" key="1">
    <source>
        <dbReference type="EMBL" id="MDH6284327.1"/>
    </source>
</evidence>
<reference evidence="1 2" key="1">
    <citation type="submission" date="2023-04" db="EMBL/GenBank/DDBJ databases">
        <title>Forest soil microbial communities from Buena Vista Peninsula, Colon Province, Panama.</title>
        <authorList>
            <person name="Bouskill N."/>
        </authorList>
    </citation>
    <scope>NUCLEOTIDE SEQUENCE [LARGE SCALE GENOMIC DNA]</scope>
    <source>
        <strain evidence="1 2">CFH S0262</strain>
    </source>
</reference>
<sequence>MPRRYKSVEAALAKGVMQADSALDAAKIWVWMMRDCRHDDPALAVDAPLLLAGLTHFNEDLVVSPAAVDAAIDRAAAIASSRAPHEQALADWDAAEDWRIGKQGYRFDAAAILIGIGLAASAGAANASLNDAAVEEMLNHLVRQGAIDDSPEDRATAAARERESARRVVEYLTAAQ</sequence>
<gene>
    <name evidence="1" type="ORF">M2280_005585</name>
</gene>
<dbReference type="EMBL" id="JARXVC010000020">
    <property type="protein sequence ID" value="MDH6284327.1"/>
    <property type="molecule type" value="Genomic_DNA"/>
</dbReference>
<evidence type="ECO:0000313" key="2">
    <source>
        <dbReference type="Proteomes" id="UP001160334"/>
    </source>
</evidence>
<organism evidence="1 2">
    <name type="scientific">Prescottella agglutinans</name>
    <dbReference type="NCBI Taxonomy" id="1644129"/>
    <lineage>
        <taxon>Bacteria</taxon>
        <taxon>Bacillati</taxon>
        <taxon>Actinomycetota</taxon>
        <taxon>Actinomycetes</taxon>
        <taxon>Mycobacteriales</taxon>
        <taxon>Nocardiaceae</taxon>
        <taxon>Prescottella</taxon>
    </lineage>
</organism>
<name>A0ABT6MJ38_9NOCA</name>